<dbReference type="PANTHER" id="PTHR10903">
    <property type="entry name" value="GTPASE, IMAP FAMILY MEMBER-RELATED"/>
    <property type="match status" value="1"/>
</dbReference>
<dbReference type="OrthoDB" id="8892667at2759"/>
<keyword evidence="4" id="KW-0472">Membrane</keyword>
<dbReference type="STRING" id="52670.A0A2I4BY56"/>
<dbReference type="RefSeq" id="XP_013872672.1">
    <property type="nucleotide sequence ID" value="XM_014017218.1"/>
</dbReference>
<keyword evidence="4" id="KW-0812">Transmembrane</keyword>
<dbReference type="KEGG" id="alim:106523693"/>
<evidence type="ECO:0000256" key="3">
    <source>
        <dbReference type="ARBA" id="ARBA00023134"/>
    </source>
</evidence>
<comment type="similarity">
    <text evidence="1">Belongs to the TRAFAC class TrmE-Era-EngA-EngB-Septin-like GTPase superfamily. AIG1/Toc34/Toc159-like paraseptin GTPase family. IAN subfamily.</text>
</comment>
<dbReference type="GO" id="GO:0005525">
    <property type="term" value="F:GTP binding"/>
    <property type="evidence" value="ECO:0007669"/>
    <property type="project" value="UniProtKB-KW"/>
</dbReference>
<evidence type="ECO:0000256" key="1">
    <source>
        <dbReference type="ARBA" id="ARBA00008535"/>
    </source>
</evidence>
<keyword evidence="3" id="KW-0342">GTP-binding</keyword>
<evidence type="ECO:0000256" key="4">
    <source>
        <dbReference type="SAM" id="Phobius"/>
    </source>
</evidence>
<dbReference type="InterPro" id="IPR045058">
    <property type="entry name" value="GIMA/IAN/Toc"/>
</dbReference>
<sequence>MECQCDQNTGDAAAGWMSGSNVQMGAFAVVGYLLYRFSQTLPALIRWPIRLFCSITGLSALWGWVSHLVGTLHVIRRLFKCLSWIWRFMVAFSSRLKWMLPIIRIITGSSGEESQSVTGDLNLIDLRLVLLGPSGGGRTSLADIFLEKSETRDCKDPLNRSIKRSRVLDGRVLTVVNTPDVLGSLLGNRIRVQEALRSLQFTSPGPHAFLLVVRVTGSSSEDKQEICQAIRATLELFGDEVKDHILPVLTHTDHLAGGQTIKQLLEEDTGTLRRLLSLCGQRPELVDIRPDLPQEAKRELRRRCVERVLEMRELRGPFIHELQRREDSLREKLLSDMTSSLLQKLDHT</sequence>
<dbReference type="AlphaFoldDB" id="A0A2I4BY56"/>
<name>A0A2I4BY56_AUSLI</name>
<dbReference type="SUPFAM" id="SSF52540">
    <property type="entry name" value="P-loop containing nucleoside triphosphate hydrolases"/>
    <property type="match status" value="1"/>
</dbReference>
<dbReference type="InterPro" id="IPR006703">
    <property type="entry name" value="G_AIG1"/>
</dbReference>
<dbReference type="GeneID" id="106523693"/>
<protein>
    <submittedName>
        <fullName evidence="7">GTPase IMAP family member 4 isoform X1</fullName>
    </submittedName>
</protein>
<accession>A0A2I4BY56</accession>
<proteinExistence type="inferred from homology"/>
<dbReference type="Proteomes" id="UP000192220">
    <property type="component" value="Unplaced"/>
</dbReference>
<organism evidence="6 7">
    <name type="scientific">Austrofundulus limnaeus</name>
    <name type="common">Annual killifish</name>
    <dbReference type="NCBI Taxonomy" id="52670"/>
    <lineage>
        <taxon>Eukaryota</taxon>
        <taxon>Metazoa</taxon>
        <taxon>Chordata</taxon>
        <taxon>Craniata</taxon>
        <taxon>Vertebrata</taxon>
        <taxon>Euteleostomi</taxon>
        <taxon>Actinopterygii</taxon>
        <taxon>Neopterygii</taxon>
        <taxon>Teleostei</taxon>
        <taxon>Neoteleostei</taxon>
        <taxon>Acanthomorphata</taxon>
        <taxon>Ovalentaria</taxon>
        <taxon>Atherinomorphae</taxon>
        <taxon>Cyprinodontiformes</taxon>
        <taxon>Rivulidae</taxon>
        <taxon>Austrofundulus</taxon>
    </lineage>
</organism>
<keyword evidence="2" id="KW-0547">Nucleotide-binding</keyword>
<dbReference type="PANTHER" id="PTHR10903:SF184">
    <property type="entry name" value="GTP-BINDING PROTEIN A"/>
    <property type="match status" value="1"/>
</dbReference>
<keyword evidence="4" id="KW-1133">Transmembrane helix</keyword>
<gene>
    <name evidence="7" type="primary">LOC106523693</name>
</gene>
<dbReference type="Pfam" id="PF04548">
    <property type="entry name" value="AIG1"/>
    <property type="match status" value="1"/>
</dbReference>
<dbReference type="Gene3D" id="3.40.50.300">
    <property type="entry name" value="P-loop containing nucleotide triphosphate hydrolases"/>
    <property type="match status" value="1"/>
</dbReference>
<keyword evidence="6" id="KW-1185">Reference proteome</keyword>
<evidence type="ECO:0000259" key="5">
    <source>
        <dbReference type="PROSITE" id="PS51720"/>
    </source>
</evidence>
<dbReference type="InParanoid" id="A0A2I4BY56"/>
<reference evidence="7" key="1">
    <citation type="submission" date="2025-08" db="UniProtKB">
        <authorList>
            <consortium name="RefSeq"/>
        </authorList>
    </citation>
    <scope>IDENTIFICATION</scope>
    <source>
        <strain evidence="7">Quisiro</strain>
        <tissue evidence="7">Liver</tissue>
    </source>
</reference>
<feature type="transmembrane region" description="Helical" evidence="4">
    <location>
        <begin position="47"/>
        <end position="65"/>
    </location>
</feature>
<evidence type="ECO:0000256" key="2">
    <source>
        <dbReference type="ARBA" id="ARBA00022741"/>
    </source>
</evidence>
<dbReference type="PROSITE" id="PS51720">
    <property type="entry name" value="G_AIG1"/>
    <property type="match status" value="1"/>
</dbReference>
<evidence type="ECO:0000313" key="7">
    <source>
        <dbReference type="RefSeq" id="XP_013872672.1"/>
    </source>
</evidence>
<feature type="domain" description="AIG1-type G" evidence="5">
    <location>
        <begin position="123"/>
        <end position="327"/>
    </location>
</feature>
<feature type="transmembrane region" description="Helical" evidence="4">
    <location>
        <begin position="16"/>
        <end position="35"/>
    </location>
</feature>
<evidence type="ECO:0000313" key="6">
    <source>
        <dbReference type="Proteomes" id="UP000192220"/>
    </source>
</evidence>
<dbReference type="InterPro" id="IPR027417">
    <property type="entry name" value="P-loop_NTPase"/>
</dbReference>